<dbReference type="AlphaFoldDB" id="A0A0A1FBW1"/>
<gene>
    <name evidence="11" type="ORF">LT85_2878</name>
</gene>
<evidence type="ECO:0000256" key="6">
    <source>
        <dbReference type="ARBA" id="ARBA00022833"/>
    </source>
</evidence>
<dbReference type="PANTHER" id="PTHR30616:SF2">
    <property type="entry name" value="PURINE NUCLEOSIDE PHOSPHORYLASE LACC1"/>
    <property type="match status" value="1"/>
</dbReference>
<dbReference type="EMBL" id="CP009962">
    <property type="protein sequence ID" value="AIY42036.1"/>
    <property type="molecule type" value="Genomic_DNA"/>
</dbReference>
<evidence type="ECO:0000256" key="7">
    <source>
        <dbReference type="ARBA" id="ARBA00047989"/>
    </source>
</evidence>
<dbReference type="Gene3D" id="3.60.140.10">
    <property type="entry name" value="CNF1/YfiH-like putative cysteine hydrolases"/>
    <property type="match status" value="1"/>
</dbReference>
<comment type="similarity">
    <text evidence="2 10">Belongs to the purine nucleoside phosphorylase YfiH/LACC1 family.</text>
</comment>
<evidence type="ECO:0000256" key="4">
    <source>
        <dbReference type="ARBA" id="ARBA00022723"/>
    </source>
</evidence>
<evidence type="ECO:0000256" key="10">
    <source>
        <dbReference type="RuleBase" id="RU361274"/>
    </source>
</evidence>
<evidence type="ECO:0000256" key="8">
    <source>
        <dbReference type="ARBA" id="ARBA00048968"/>
    </source>
</evidence>
<keyword evidence="6" id="KW-0862">Zinc</keyword>
<name>A0A0A1FBW1_9BURK</name>
<dbReference type="Proteomes" id="UP000030302">
    <property type="component" value="Chromosome"/>
</dbReference>
<dbReference type="GO" id="GO:0017061">
    <property type="term" value="F:S-methyl-5-thioadenosine phosphorylase activity"/>
    <property type="evidence" value="ECO:0007669"/>
    <property type="project" value="UniProtKB-EC"/>
</dbReference>
<dbReference type="InterPro" id="IPR011324">
    <property type="entry name" value="Cytotoxic_necrot_fac-like_cat"/>
</dbReference>
<dbReference type="STRING" id="279058.LT85_2878"/>
<evidence type="ECO:0000313" key="11">
    <source>
        <dbReference type="EMBL" id="AIY42036.1"/>
    </source>
</evidence>
<sequence>MHLIIPNWAGVPANIGALATLRSGGVSQGPYDDGNGGGGLNIGAHVEDAPQAVVLNRALLGVLLPASPLWLTQVHGHHVVDAGEVDNVPGAVEADAAIATRPGVVCAIQTADCLPVLFADVNGRVVGAAHAGWRGLQGGVLQNTVARMRASGAGPIVAWLGAAIGPGKFEVGADVLQAFTDTAQAPEAAVGASAEMTPAARMAQTQACFTPIAQRPSKYLADIYQLARIALGQAGVTQIYGGGLCTVTDINCYSYRRDRVTGRMASLIWLK</sequence>
<comment type="catalytic activity">
    <reaction evidence="7">
        <text>adenosine + H2O + H(+) = inosine + NH4(+)</text>
        <dbReference type="Rhea" id="RHEA:24408"/>
        <dbReference type="ChEBI" id="CHEBI:15377"/>
        <dbReference type="ChEBI" id="CHEBI:15378"/>
        <dbReference type="ChEBI" id="CHEBI:16335"/>
        <dbReference type="ChEBI" id="CHEBI:17596"/>
        <dbReference type="ChEBI" id="CHEBI:28938"/>
        <dbReference type="EC" id="3.5.4.4"/>
    </reaction>
    <physiologicalReaction direction="left-to-right" evidence="7">
        <dbReference type="Rhea" id="RHEA:24409"/>
    </physiologicalReaction>
</comment>
<dbReference type="RefSeq" id="WP_038489847.1">
    <property type="nucleotide sequence ID" value="NZ_CP009962.1"/>
</dbReference>
<dbReference type="CDD" id="cd16833">
    <property type="entry name" value="YfiH"/>
    <property type="match status" value="1"/>
</dbReference>
<dbReference type="PANTHER" id="PTHR30616">
    <property type="entry name" value="UNCHARACTERIZED PROTEIN YFIH"/>
    <property type="match status" value="1"/>
</dbReference>
<dbReference type="OrthoDB" id="4279at2"/>
<proteinExistence type="inferred from homology"/>
<comment type="catalytic activity">
    <reaction evidence="1">
        <text>inosine + phosphate = alpha-D-ribose 1-phosphate + hypoxanthine</text>
        <dbReference type="Rhea" id="RHEA:27646"/>
        <dbReference type="ChEBI" id="CHEBI:17368"/>
        <dbReference type="ChEBI" id="CHEBI:17596"/>
        <dbReference type="ChEBI" id="CHEBI:43474"/>
        <dbReference type="ChEBI" id="CHEBI:57720"/>
        <dbReference type="EC" id="2.4.2.1"/>
    </reaction>
    <physiologicalReaction direction="left-to-right" evidence="1">
        <dbReference type="Rhea" id="RHEA:27647"/>
    </physiologicalReaction>
</comment>
<protein>
    <recommendedName>
        <fullName evidence="10">Purine nucleoside phosphorylase</fullName>
    </recommendedName>
</protein>
<keyword evidence="4" id="KW-0479">Metal-binding</keyword>
<dbReference type="SUPFAM" id="SSF64438">
    <property type="entry name" value="CNF1/YfiH-like putative cysteine hydrolases"/>
    <property type="match status" value="1"/>
</dbReference>
<keyword evidence="3" id="KW-0808">Transferase</keyword>
<comment type="catalytic activity">
    <reaction evidence="9">
        <text>S-methyl-5'-thioadenosine + phosphate = 5-(methylsulfanyl)-alpha-D-ribose 1-phosphate + adenine</text>
        <dbReference type="Rhea" id="RHEA:11852"/>
        <dbReference type="ChEBI" id="CHEBI:16708"/>
        <dbReference type="ChEBI" id="CHEBI:17509"/>
        <dbReference type="ChEBI" id="CHEBI:43474"/>
        <dbReference type="ChEBI" id="CHEBI:58533"/>
        <dbReference type="EC" id="2.4.2.28"/>
    </reaction>
    <physiologicalReaction direction="left-to-right" evidence="9">
        <dbReference type="Rhea" id="RHEA:11853"/>
    </physiologicalReaction>
</comment>
<evidence type="ECO:0000313" key="12">
    <source>
        <dbReference type="Proteomes" id="UP000030302"/>
    </source>
</evidence>
<reference evidence="12" key="1">
    <citation type="journal article" date="2014" name="Soil Biol. Biochem.">
        <title>Structure and function of bacterial communities in ageing soils: Insights from the Mendocino ecological staircase.</title>
        <authorList>
            <person name="Uroz S."/>
            <person name="Tech J.J."/>
            <person name="Sawaya N.A."/>
            <person name="Frey-Klett P."/>
            <person name="Leveau J.H.J."/>
        </authorList>
    </citation>
    <scope>NUCLEOTIDE SEQUENCE [LARGE SCALE GENOMIC DNA]</scope>
    <source>
        <strain evidence="12">Cal35</strain>
    </source>
</reference>
<dbReference type="Pfam" id="PF02578">
    <property type="entry name" value="Cu-oxidase_4"/>
    <property type="match status" value="1"/>
</dbReference>
<dbReference type="HOGENOM" id="CLU_065784_1_1_4"/>
<dbReference type="InterPro" id="IPR003730">
    <property type="entry name" value="Cu_polyphenol_OxRdtase"/>
</dbReference>
<evidence type="ECO:0000256" key="1">
    <source>
        <dbReference type="ARBA" id="ARBA00000553"/>
    </source>
</evidence>
<comment type="catalytic activity">
    <reaction evidence="8">
        <text>adenosine + phosphate = alpha-D-ribose 1-phosphate + adenine</text>
        <dbReference type="Rhea" id="RHEA:27642"/>
        <dbReference type="ChEBI" id="CHEBI:16335"/>
        <dbReference type="ChEBI" id="CHEBI:16708"/>
        <dbReference type="ChEBI" id="CHEBI:43474"/>
        <dbReference type="ChEBI" id="CHEBI:57720"/>
        <dbReference type="EC" id="2.4.2.1"/>
    </reaction>
    <physiologicalReaction direction="left-to-right" evidence="8">
        <dbReference type="Rhea" id="RHEA:27643"/>
    </physiologicalReaction>
</comment>
<keyword evidence="12" id="KW-1185">Reference proteome</keyword>
<dbReference type="KEGG" id="care:LT85_2878"/>
<organism evidence="11 12">
    <name type="scientific">Collimonas arenae</name>
    <dbReference type="NCBI Taxonomy" id="279058"/>
    <lineage>
        <taxon>Bacteria</taxon>
        <taxon>Pseudomonadati</taxon>
        <taxon>Pseudomonadota</taxon>
        <taxon>Betaproteobacteria</taxon>
        <taxon>Burkholderiales</taxon>
        <taxon>Oxalobacteraceae</taxon>
        <taxon>Collimonas</taxon>
    </lineage>
</organism>
<evidence type="ECO:0000256" key="5">
    <source>
        <dbReference type="ARBA" id="ARBA00022801"/>
    </source>
</evidence>
<keyword evidence="5" id="KW-0378">Hydrolase</keyword>
<dbReference type="GO" id="GO:0016787">
    <property type="term" value="F:hydrolase activity"/>
    <property type="evidence" value="ECO:0007669"/>
    <property type="project" value="UniProtKB-KW"/>
</dbReference>
<dbReference type="InterPro" id="IPR038371">
    <property type="entry name" value="Cu_polyphenol_OxRdtase_sf"/>
</dbReference>
<evidence type="ECO:0000256" key="2">
    <source>
        <dbReference type="ARBA" id="ARBA00007353"/>
    </source>
</evidence>
<dbReference type="NCBIfam" id="TIGR00726">
    <property type="entry name" value="peptidoglycan editing factor PgeF"/>
    <property type="match status" value="1"/>
</dbReference>
<accession>A0A0A1FBW1</accession>
<dbReference type="GO" id="GO:0005507">
    <property type="term" value="F:copper ion binding"/>
    <property type="evidence" value="ECO:0007669"/>
    <property type="project" value="TreeGrafter"/>
</dbReference>
<evidence type="ECO:0000256" key="3">
    <source>
        <dbReference type="ARBA" id="ARBA00022679"/>
    </source>
</evidence>
<evidence type="ECO:0000256" key="9">
    <source>
        <dbReference type="ARBA" id="ARBA00049893"/>
    </source>
</evidence>